<gene>
    <name evidence="1" type="ORF">PGTUg99_023882</name>
</gene>
<dbReference type="Proteomes" id="UP000325313">
    <property type="component" value="Unassembled WGS sequence"/>
</dbReference>
<evidence type="ECO:0000313" key="1">
    <source>
        <dbReference type="EMBL" id="KAA1075547.1"/>
    </source>
</evidence>
<accession>A0A5B0MED7</accession>
<evidence type="ECO:0000313" key="2">
    <source>
        <dbReference type="Proteomes" id="UP000325313"/>
    </source>
</evidence>
<protein>
    <submittedName>
        <fullName evidence="1">Uncharacterized protein</fullName>
    </submittedName>
</protein>
<dbReference type="AlphaFoldDB" id="A0A5B0MED7"/>
<name>A0A5B0MED7_PUCGR</name>
<dbReference type="EMBL" id="VDEP01000472">
    <property type="protein sequence ID" value="KAA1075547.1"/>
    <property type="molecule type" value="Genomic_DNA"/>
</dbReference>
<sequence>MPFLNNYTDRPPHPRPFMTTSLANQMEDVRQTTTPSQAPSPFIQTRPQEQEHTKIVVDNADLDMWLNLFNNQFFMFARAQETSNVRDMRFILTQAAKTQDRILEIVEREETIRLRENWHPREELALFMTGCLCHSSKLTKHD</sequence>
<comment type="caution">
    <text evidence="1">The sequence shown here is derived from an EMBL/GenBank/DDBJ whole genome shotgun (WGS) entry which is preliminary data.</text>
</comment>
<proteinExistence type="predicted"/>
<organism evidence="1 2">
    <name type="scientific">Puccinia graminis f. sp. tritici</name>
    <dbReference type="NCBI Taxonomy" id="56615"/>
    <lineage>
        <taxon>Eukaryota</taxon>
        <taxon>Fungi</taxon>
        <taxon>Dikarya</taxon>
        <taxon>Basidiomycota</taxon>
        <taxon>Pucciniomycotina</taxon>
        <taxon>Pucciniomycetes</taxon>
        <taxon>Pucciniales</taxon>
        <taxon>Pucciniaceae</taxon>
        <taxon>Puccinia</taxon>
    </lineage>
</organism>
<reference evidence="1 2" key="1">
    <citation type="submission" date="2019-05" db="EMBL/GenBank/DDBJ databases">
        <title>Emergence of the Ug99 lineage of the wheat stem rust pathogen through somatic hybridization.</title>
        <authorList>
            <person name="Li F."/>
            <person name="Upadhyaya N.M."/>
            <person name="Sperschneider J."/>
            <person name="Matny O."/>
            <person name="Nguyen-Phuc H."/>
            <person name="Mago R."/>
            <person name="Raley C."/>
            <person name="Miller M.E."/>
            <person name="Silverstein K.A.T."/>
            <person name="Henningsen E."/>
            <person name="Hirsch C.D."/>
            <person name="Visser B."/>
            <person name="Pretorius Z.A."/>
            <person name="Steffenson B.J."/>
            <person name="Schwessinger B."/>
            <person name="Dodds P.N."/>
            <person name="Figueroa M."/>
        </authorList>
    </citation>
    <scope>NUCLEOTIDE SEQUENCE [LARGE SCALE GENOMIC DNA]</scope>
    <source>
        <strain evidence="1 2">Ug99</strain>
    </source>
</reference>